<reference evidence="1 2" key="1">
    <citation type="submission" date="2015-09" db="EMBL/GenBank/DDBJ databases">
        <title>Genome announcement of multiple Pseudomonas syringae strains.</title>
        <authorList>
            <person name="Thakur S."/>
            <person name="Wang P.W."/>
            <person name="Gong Y."/>
            <person name="Weir B.S."/>
            <person name="Guttman D.S."/>
        </authorList>
    </citation>
    <scope>NUCLEOTIDE SEQUENCE [LARGE SCALE GENOMIC DNA]</scope>
    <source>
        <strain evidence="1 2">ICMP4531</strain>
    </source>
</reference>
<gene>
    <name evidence="1" type="ORF">ALO68_03076</name>
</gene>
<protein>
    <submittedName>
        <fullName evidence="1">Tail fiber assembly domain-containing protein</fullName>
    </submittedName>
</protein>
<sequence length="181" mass="19917">MNTVLSARNPRWSDQAHTSIVLWVVFEETKDFYGEVPFTASADDSEPHGVDLFNRAVAGEFGEILEPTEEMVMARVMILRGGYSAGATEKINALVNELDTLQDAVALGLATETQLKALPVLQAELDAYRLYRVQLAQLDALSGFPMSFDWPVPPATPFVEVPPLEKLAIPRGVSEDELPDQ</sequence>
<name>A0A0P9TQX0_9PSED</name>
<evidence type="ECO:0000313" key="1">
    <source>
        <dbReference type="EMBL" id="KPX43365.1"/>
    </source>
</evidence>
<dbReference type="Proteomes" id="UP000050557">
    <property type="component" value="Unassembled WGS sequence"/>
</dbReference>
<evidence type="ECO:0000313" key="2">
    <source>
        <dbReference type="Proteomes" id="UP000050557"/>
    </source>
</evidence>
<dbReference type="EMBL" id="LJQM01000175">
    <property type="protein sequence ID" value="KPX43365.1"/>
    <property type="molecule type" value="Genomic_DNA"/>
</dbReference>
<dbReference type="PATRIC" id="fig|251654.3.peg.4122"/>
<comment type="caution">
    <text evidence="1">The sequence shown here is derived from an EMBL/GenBank/DDBJ whole genome shotgun (WGS) entry which is preliminary data.</text>
</comment>
<proteinExistence type="predicted"/>
<accession>A0A0P9TQX0</accession>
<dbReference type="AlphaFoldDB" id="A0A0P9TQX0"/>
<dbReference type="RefSeq" id="WP_054987078.1">
    <property type="nucleotide sequence ID" value="NZ_CP092918.1"/>
</dbReference>
<organism evidence="1 2">
    <name type="scientific">Pseudomonas syringae pv. helianthi</name>
    <dbReference type="NCBI Taxonomy" id="251654"/>
    <lineage>
        <taxon>Bacteria</taxon>
        <taxon>Pseudomonadati</taxon>
        <taxon>Pseudomonadota</taxon>
        <taxon>Gammaproteobacteria</taxon>
        <taxon>Pseudomonadales</taxon>
        <taxon>Pseudomonadaceae</taxon>
        <taxon>Pseudomonas</taxon>
    </lineage>
</organism>